<evidence type="ECO:0000256" key="4">
    <source>
        <dbReference type="ARBA" id="ARBA00022989"/>
    </source>
</evidence>
<evidence type="ECO:0000313" key="8">
    <source>
        <dbReference type="Proteomes" id="UP000031838"/>
    </source>
</evidence>
<gene>
    <name evidence="7" type="ORF">BGL_1c26420</name>
</gene>
<dbReference type="InterPro" id="IPR001123">
    <property type="entry name" value="LeuE-type"/>
</dbReference>
<organism evidence="7 8">
    <name type="scientific">Burkholderia plantarii</name>
    <dbReference type="NCBI Taxonomy" id="41899"/>
    <lineage>
        <taxon>Bacteria</taxon>
        <taxon>Pseudomonadati</taxon>
        <taxon>Pseudomonadota</taxon>
        <taxon>Betaproteobacteria</taxon>
        <taxon>Burkholderiales</taxon>
        <taxon>Burkholderiaceae</taxon>
        <taxon>Burkholderia</taxon>
    </lineage>
</organism>
<dbReference type="KEGG" id="bpla:bpln_1g25740"/>
<dbReference type="PIRSF" id="PIRSF006324">
    <property type="entry name" value="LeuE"/>
    <property type="match status" value="1"/>
</dbReference>
<sequence length="211" mass="22820">MLNYDFAHWIAFLTMAILLNISPGPDIAFILGNTLKSGRRHGFAAMLGIWVGALFHVSCAAIGLSAILYTSATMFLIVKWVGVAYLTWLGIQALLSKAGAFHINEPAKPRTISEVFFQGAFIDILNPKVAIFFLALLPQFVVDGAGPVPLQLAVHGILIIAVAALVEPPLILLGDRLAARIRANQKAATWIDRTLGVFFLGLATKLAVFRQ</sequence>
<evidence type="ECO:0000256" key="3">
    <source>
        <dbReference type="ARBA" id="ARBA00022692"/>
    </source>
</evidence>
<name>A0A0B6S4H4_BURPL</name>
<feature type="transmembrane region" description="Helical" evidence="6">
    <location>
        <begin position="115"/>
        <end position="140"/>
    </location>
</feature>
<keyword evidence="3 6" id="KW-0812">Transmembrane</keyword>
<evidence type="ECO:0000256" key="6">
    <source>
        <dbReference type="SAM" id="Phobius"/>
    </source>
</evidence>
<keyword evidence="4 6" id="KW-1133">Transmembrane helix</keyword>
<evidence type="ECO:0000256" key="5">
    <source>
        <dbReference type="ARBA" id="ARBA00023136"/>
    </source>
</evidence>
<keyword evidence="8" id="KW-1185">Reference proteome</keyword>
<evidence type="ECO:0000313" key="7">
    <source>
        <dbReference type="EMBL" id="AJK47131.1"/>
    </source>
</evidence>
<dbReference type="GO" id="GO:0015171">
    <property type="term" value="F:amino acid transmembrane transporter activity"/>
    <property type="evidence" value="ECO:0007669"/>
    <property type="project" value="TreeGrafter"/>
</dbReference>
<dbReference type="AlphaFoldDB" id="A0A0B6S4H4"/>
<comment type="subcellular location">
    <subcellularLocation>
        <location evidence="1">Cell membrane</location>
        <topology evidence="1">Multi-pass membrane protein</topology>
    </subcellularLocation>
</comment>
<feature type="transmembrane region" description="Helical" evidence="6">
    <location>
        <begin position="43"/>
        <end position="68"/>
    </location>
</feature>
<evidence type="ECO:0000256" key="1">
    <source>
        <dbReference type="ARBA" id="ARBA00004651"/>
    </source>
</evidence>
<keyword evidence="5 6" id="KW-0472">Membrane</keyword>
<reference evidence="8" key="1">
    <citation type="submission" date="2011-03" db="EMBL/GenBank/DDBJ databases">
        <authorList>
            <person name="Voget S."/>
            <person name="Streit W.R."/>
            <person name="Jaeger K.E."/>
            <person name="Daniel R."/>
        </authorList>
    </citation>
    <scope>NUCLEOTIDE SEQUENCE [LARGE SCALE GENOMIC DNA]</scope>
    <source>
        <strain evidence="8">PG1</strain>
    </source>
</reference>
<evidence type="ECO:0000256" key="2">
    <source>
        <dbReference type="ARBA" id="ARBA00022475"/>
    </source>
</evidence>
<dbReference type="Proteomes" id="UP000031838">
    <property type="component" value="Chromosome 1"/>
</dbReference>
<dbReference type="OrthoDB" id="9804822at2"/>
<dbReference type="PANTHER" id="PTHR30086:SF20">
    <property type="entry name" value="ARGININE EXPORTER PROTEIN ARGO-RELATED"/>
    <property type="match status" value="1"/>
</dbReference>
<protein>
    <submittedName>
        <fullName evidence="7">Putative transmembrane efflux protein</fullName>
    </submittedName>
</protein>
<dbReference type="GO" id="GO:0005886">
    <property type="term" value="C:plasma membrane"/>
    <property type="evidence" value="ECO:0007669"/>
    <property type="project" value="UniProtKB-SubCell"/>
</dbReference>
<dbReference type="HOGENOM" id="CLU_079569_3_1_4"/>
<reference evidence="7 8" key="2">
    <citation type="journal article" date="2016" name="Appl. Microbiol. Biotechnol.">
        <title>Mutations improving production and secretion of extracellular lipase by Burkholderia glumae PG1.</title>
        <authorList>
            <person name="Knapp A."/>
            <person name="Voget S."/>
            <person name="Gao R."/>
            <person name="Zaburannyi N."/>
            <person name="Krysciak D."/>
            <person name="Breuer M."/>
            <person name="Hauer B."/>
            <person name="Streit W.R."/>
            <person name="Muller R."/>
            <person name="Daniel R."/>
            <person name="Jaeger K.E."/>
        </authorList>
    </citation>
    <scope>NUCLEOTIDE SEQUENCE [LARGE SCALE GENOMIC DNA]</scope>
    <source>
        <strain evidence="7 8">PG1</strain>
    </source>
</reference>
<feature type="transmembrane region" description="Helical" evidence="6">
    <location>
        <begin position="6"/>
        <end position="31"/>
    </location>
</feature>
<dbReference type="KEGG" id="bgp:BGL_1c26420"/>
<dbReference type="Pfam" id="PF01810">
    <property type="entry name" value="LysE"/>
    <property type="match status" value="1"/>
</dbReference>
<accession>A0A0B6S4H4</accession>
<dbReference type="PANTHER" id="PTHR30086">
    <property type="entry name" value="ARGININE EXPORTER PROTEIN ARGO"/>
    <property type="match status" value="1"/>
</dbReference>
<keyword evidence="2" id="KW-1003">Cell membrane</keyword>
<feature type="transmembrane region" description="Helical" evidence="6">
    <location>
        <begin position="74"/>
        <end position="95"/>
    </location>
</feature>
<feature type="transmembrane region" description="Helical" evidence="6">
    <location>
        <begin position="152"/>
        <end position="173"/>
    </location>
</feature>
<proteinExistence type="predicted"/>
<dbReference type="EMBL" id="CP002580">
    <property type="protein sequence ID" value="AJK47131.1"/>
    <property type="molecule type" value="Genomic_DNA"/>
</dbReference>